<gene>
    <name evidence="1" type="ORF">SAMN05192565_11778</name>
</gene>
<dbReference type="Proteomes" id="UP000199229">
    <property type="component" value="Unassembled WGS sequence"/>
</dbReference>
<accession>A0A1I2VTM7</accession>
<dbReference type="AlphaFoldDB" id="A0A1I2VTM7"/>
<organism evidence="1 2">
    <name type="scientific">Methylobacterium gossipiicola</name>
    <dbReference type="NCBI Taxonomy" id="582675"/>
    <lineage>
        <taxon>Bacteria</taxon>
        <taxon>Pseudomonadati</taxon>
        <taxon>Pseudomonadota</taxon>
        <taxon>Alphaproteobacteria</taxon>
        <taxon>Hyphomicrobiales</taxon>
        <taxon>Methylobacteriaceae</taxon>
        <taxon>Methylobacterium</taxon>
    </lineage>
</organism>
<dbReference type="EMBL" id="FOPM01000017">
    <property type="protein sequence ID" value="SFG92655.1"/>
    <property type="molecule type" value="Genomic_DNA"/>
</dbReference>
<sequence>MAPWTHKDVETWMVQAERADPRIRNAGETRPLTWPDRHVSDPEARKALKLWIWCEARGYAFFDLCTRRGIPYTTALRRKNLAVDRIVMLLNLEASLADDHLVADAGRTSPKLGDLDAP</sequence>
<reference evidence="2" key="1">
    <citation type="submission" date="2016-10" db="EMBL/GenBank/DDBJ databases">
        <authorList>
            <person name="Varghese N."/>
            <person name="Submissions S."/>
        </authorList>
    </citation>
    <scope>NUCLEOTIDE SEQUENCE [LARGE SCALE GENOMIC DNA]</scope>
    <source>
        <strain evidence="2">Gh-105</strain>
    </source>
</reference>
<keyword evidence="2" id="KW-1185">Reference proteome</keyword>
<proteinExistence type="predicted"/>
<name>A0A1I2VTM7_9HYPH</name>
<evidence type="ECO:0000313" key="2">
    <source>
        <dbReference type="Proteomes" id="UP000199229"/>
    </source>
</evidence>
<evidence type="ECO:0000313" key="1">
    <source>
        <dbReference type="EMBL" id="SFG92655.1"/>
    </source>
</evidence>
<protein>
    <submittedName>
        <fullName evidence="1">Uncharacterized protein</fullName>
    </submittedName>
</protein>